<reference evidence="2 3" key="1">
    <citation type="submission" date="2019-05" db="EMBL/GenBank/DDBJ databases">
        <title>Another draft genome of Portunus trituberculatus and its Hox gene families provides insights of decapod evolution.</title>
        <authorList>
            <person name="Jeong J.-H."/>
            <person name="Song I."/>
            <person name="Kim S."/>
            <person name="Choi T."/>
            <person name="Kim D."/>
            <person name="Ryu S."/>
            <person name="Kim W."/>
        </authorList>
    </citation>
    <scope>NUCLEOTIDE SEQUENCE [LARGE SCALE GENOMIC DNA]</scope>
    <source>
        <tissue evidence="2">Muscle</tissue>
    </source>
</reference>
<sequence>MSGTTSNRVYKHPDSDPNDPHYTKKIVPSDFNASAIEIEILFLSYPSKISFPGMPNTSASSATESSSLPSSFHLSPILSSFPSSLTSAAVAYFVYSP</sequence>
<name>A0A5B7GYD1_PORTR</name>
<dbReference type="Proteomes" id="UP000324222">
    <property type="component" value="Unassembled WGS sequence"/>
</dbReference>
<proteinExistence type="predicted"/>
<feature type="region of interest" description="Disordered" evidence="1">
    <location>
        <begin position="1"/>
        <end position="23"/>
    </location>
</feature>
<evidence type="ECO:0000313" key="3">
    <source>
        <dbReference type="Proteomes" id="UP000324222"/>
    </source>
</evidence>
<dbReference type="AlphaFoldDB" id="A0A5B7GYD1"/>
<keyword evidence="3" id="KW-1185">Reference proteome</keyword>
<gene>
    <name evidence="2" type="ORF">E2C01_056782</name>
</gene>
<dbReference type="EMBL" id="VSRR010019960">
    <property type="protein sequence ID" value="MPC62693.1"/>
    <property type="molecule type" value="Genomic_DNA"/>
</dbReference>
<evidence type="ECO:0000313" key="2">
    <source>
        <dbReference type="EMBL" id="MPC62693.1"/>
    </source>
</evidence>
<organism evidence="2 3">
    <name type="scientific">Portunus trituberculatus</name>
    <name type="common">Swimming crab</name>
    <name type="synonym">Neptunus trituberculatus</name>
    <dbReference type="NCBI Taxonomy" id="210409"/>
    <lineage>
        <taxon>Eukaryota</taxon>
        <taxon>Metazoa</taxon>
        <taxon>Ecdysozoa</taxon>
        <taxon>Arthropoda</taxon>
        <taxon>Crustacea</taxon>
        <taxon>Multicrustacea</taxon>
        <taxon>Malacostraca</taxon>
        <taxon>Eumalacostraca</taxon>
        <taxon>Eucarida</taxon>
        <taxon>Decapoda</taxon>
        <taxon>Pleocyemata</taxon>
        <taxon>Brachyura</taxon>
        <taxon>Eubrachyura</taxon>
        <taxon>Portunoidea</taxon>
        <taxon>Portunidae</taxon>
        <taxon>Portuninae</taxon>
        <taxon>Portunus</taxon>
    </lineage>
</organism>
<comment type="caution">
    <text evidence="2">The sequence shown here is derived from an EMBL/GenBank/DDBJ whole genome shotgun (WGS) entry which is preliminary data.</text>
</comment>
<accession>A0A5B7GYD1</accession>
<protein>
    <submittedName>
        <fullName evidence="2">Uncharacterized protein</fullName>
    </submittedName>
</protein>
<feature type="compositionally biased region" description="Basic and acidic residues" evidence="1">
    <location>
        <begin position="11"/>
        <end position="22"/>
    </location>
</feature>
<evidence type="ECO:0000256" key="1">
    <source>
        <dbReference type="SAM" id="MobiDB-lite"/>
    </source>
</evidence>